<feature type="compositionally biased region" description="Polar residues" evidence="1">
    <location>
        <begin position="246"/>
        <end position="277"/>
    </location>
</feature>
<evidence type="ECO:0000259" key="2">
    <source>
        <dbReference type="PROSITE" id="PS50245"/>
    </source>
</evidence>
<dbReference type="OrthoDB" id="2130750at2759"/>
<comment type="caution">
    <text evidence="3">The sequence shown here is derived from an EMBL/GenBank/DDBJ whole genome shotgun (WGS) entry which is preliminary data.</text>
</comment>
<accession>A0A4S4MRH8</accession>
<feature type="compositionally biased region" description="Polar residues" evidence="1">
    <location>
        <begin position="71"/>
        <end position="84"/>
    </location>
</feature>
<reference evidence="3 4" key="1">
    <citation type="submission" date="2019-02" db="EMBL/GenBank/DDBJ databases">
        <title>Genome sequencing of the rare red list fungi Antrodiella citrinella (Flaviporus citrinellus).</title>
        <authorList>
            <person name="Buettner E."/>
            <person name="Kellner H."/>
        </authorList>
    </citation>
    <scope>NUCLEOTIDE SEQUENCE [LARGE SCALE GENOMIC DNA]</scope>
    <source>
        <strain evidence="3 4">DSM 108506</strain>
    </source>
</reference>
<feature type="region of interest" description="Disordered" evidence="1">
    <location>
        <begin position="834"/>
        <end position="858"/>
    </location>
</feature>
<feature type="compositionally biased region" description="Low complexity" evidence="1">
    <location>
        <begin position="841"/>
        <end position="857"/>
    </location>
</feature>
<organism evidence="3 4">
    <name type="scientific">Antrodiella citrinella</name>
    <dbReference type="NCBI Taxonomy" id="2447956"/>
    <lineage>
        <taxon>Eukaryota</taxon>
        <taxon>Fungi</taxon>
        <taxon>Dikarya</taxon>
        <taxon>Basidiomycota</taxon>
        <taxon>Agaricomycotina</taxon>
        <taxon>Agaricomycetes</taxon>
        <taxon>Polyporales</taxon>
        <taxon>Steccherinaceae</taxon>
        <taxon>Antrodiella</taxon>
    </lineage>
</organism>
<dbReference type="PROSITE" id="PS50245">
    <property type="entry name" value="CAP_GLY_2"/>
    <property type="match status" value="1"/>
</dbReference>
<feature type="compositionally biased region" description="Polar residues" evidence="1">
    <location>
        <begin position="32"/>
        <end position="44"/>
    </location>
</feature>
<dbReference type="InterPro" id="IPR000938">
    <property type="entry name" value="CAP-Gly_domain"/>
</dbReference>
<feature type="region of interest" description="Disordered" evidence="1">
    <location>
        <begin position="1004"/>
        <end position="1036"/>
    </location>
</feature>
<feature type="compositionally biased region" description="Polar residues" evidence="1">
    <location>
        <begin position="106"/>
        <end position="122"/>
    </location>
</feature>
<proteinExistence type="predicted"/>
<dbReference type="Gene3D" id="2.30.30.190">
    <property type="entry name" value="CAP Gly-rich-like domain"/>
    <property type="match status" value="1"/>
</dbReference>
<dbReference type="Proteomes" id="UP000308730">
    <property type="component" value="Unassembled WGS sequence"/>
</dbReference>
<evidence type="ECO:0000313" key="4">
    <source>
        <dbReference type="Proteomes" id="UP000308730"/>
    </source>
</evidence>
<feature type="region of interest" description="Disordered" evidence="1">
    <location>
        <begin position="238"/>
        <end position="295"/>
    </location>
</feature>
<protein>
    <recommendedName>
        <fullName evidence="2">CAP-Gly domain-containing protein</fullName>
    </recommendedName>
</protein>
<dbReference type="PROSITE" id="PS00845">
    <property type="entry name" value="CAP_GLY_1"/>
    <property type="match status" value="1"/>
</dbReference>
<keyword evidence="4" id="KW-1185">Reference proteome</keyword>
<dbReference type="SMART" id="SM01052">
    <property type="entry name" value="CAP_GLY"/>
    <property type="match status" value="1"/>
</dbReference>
<dbReference type="EMBL" id="SGPM01000165">
    <property type="protein sequence ID" value="THH28649.1"/>
    <property type="molecule type" value="Genomic_DNA"/>
</dbReference>
<dbReference type="SUPFAM" id="SSF74924">
    <property type="entry name" value="Cap-Gly domain"/>
    <property type="match status" value="1"/>
</dbReference>
<gene>
    <name evidence="3" type="ORF">EUX98_g5533</name>
</gene>
<sequence>MSTTPTPGKGRVSGIPTPGKPSSIPTPGRFRSASNATIHASSSNTDEEFIAKAFADAIKANDPGLHRTYGSDASLSATSTQSGRRSVAGRPVSSASTSRSSDIGLSASTARPPSRTSDVFRSSSRTGRIFEVGDAVRIESLGFEGTLKYIGNIEGKPGLWAGVELNGGFAGKGKNNGTVAGKQYFSCPSYCGVFVATTKLSPPTVGYGAISRPSSVASTRSGRITPSVSGRITPSTSAVLVGNGRKTPSISNGRVTPSFSNGRITPSSSIGRRTPATTPAARSRPTVSYAPKPAITPVRTNSTEAAITPGSRASKYVGMTAKQLSTRAGGAASPTRKSMVFTAIADVDTALTTSSFDLQSNQRALQERIEEVMSSRSSVPPDGSSRPTSSASVTSVSTTTTLELQAQIERLEARLNASESENTRLRSSAESQEALISDRMTTLLDEKDKALSRITELEASLRTSERAANERGTTIESLERTIQESSKDVEKVRSEGEARVRDVQSKLDDKEALVTQLKDAIDAKEGQQSQNDAFITAKNAEISVLEARVQKAYTELEDERRELGGQVDELRKAGQETIALYEERLSAADSKRYEMEDLIASLEEQLRQQVPPPSPGAVARHASSAAEIDNETLRDQVQHLTEKIASLQDRLEDVQATSEREEAAIRERIKRYKEREEAMRKEVVDGRKEVERVKQAEEAARSRVEEIEEALRENTVALENAQTEIEGLRLEVANLEGLAAGAANDGQSRSNRAQLQQEVTQLKQQLAEYHAHPGSNGDVSSLADQQDFKRLLAAKDELEAALAEERLAVAALRSQVEDRSSELEAVRKKLNREAPINGLQDSNKVLPSSPSSKSDLSATREEIKGLKHIVQELQKENTVIVQRSKVLESENKLLLSETDQLREDMKALEDNVEQSLLREEKALMSETDGSMTDDAETLQQMLRDLKVKYEGDLEQLRKRHTEAEMKTARNMHSLNKEIGELETLIESKIYREDELEREVERLQEKLSRNQKKSSKTSAGLPDDSDHVSIKRPTSLQSDAVAGSGEVCEICERPGHDIFNCDLLKSDGPGISDSGVSRANEELFCEDCEERGHTAANCPHSLDVF</sequence>
<dbReference type="AlphaFoldDB" id="A0A4S4MRH8"/>
<dbReference type="PANTHER" id="PTHR23159">
    <property type="entry name" value="CENTROSOMAL PROTEIN 2"/>
    <property type="match status" value="1"/>
</dbReference>
<name>A0A4S4MRH8_9APHY</name>
<feature type="region of interest" description="Disordered" evidence="1">
    <location>
        <begin position="212"/>
        <end position="231"/>
    </location>
</feature>
<evidence type="ECO:0000313" key="3">
    <source>
        <dbReference type="EMBL" id="THH28649.1"/>
    </source>
</evidence>
<dbReference type="Gene3D" id="4.10.60.10">
    <property type="entry name" value="Zinc finger, CCHC-type"/>
    <property type="match status" value="1"/>
</dbReference>
<dbReference type="PANTHER" id="PTHR23159:SF31">
    <property type="entry name" value="CENTROSOME-ASSOCIATED PROTEIN CEP250 ISOFORM X1"/>
    <property type="match status" value="1"/>
</dbReference>
<feature type="region of interest" description="Disordered" evidence="1">
    <location>
        <begin position="370"/>
        <end position="399"/>
    </location>
</feature>
<dbReference type="InterPro" id="IPR036859">
    <property type="entry name" value="CAP-Gly_dom_sf"/>
</dbReference>
<feature type="region of interest" description="Disordered" evidence="1">
    <location>
        <begin position="62"/>
        <end position="122"/>
    </location>
</feature>
<evidence type="ECO:0000256" key="1">
    <source>
        <dbReference type="SAM" id="MobiDB-lite"/>
    </source>
</evidence>
<dbReference type="Pfam" id="PF01302">
    <property type="entry name" value="CAP_GLY"/>
    <property type="match status" value="1"/>
</dbReference>
<feature type="domain" description="CAP-Gly" evidence="2">
    <location>
        <begin position="151"/>
        <end position="196"/>
    </location>
</feature>
<feature type="compositionally biased region" description="Low complexity" evidence="1">
    <location>
        <begin position="374"/>
        <end position="399"/>
    </location>
</feature>
<feature type="region of interest" description="Disordered" evidence="1">
    <location>
        <begin position="1"/>
        <end position="45"/>
    </location>
</feature>